<feature type="region of interest" description="Disordered" evidence="1">
    <location>
        <begin position="9"/>
        <end position="46"/>
    </location>
</feature>
<name>A0A8H5LNG5_9AGAR</name>
<feature type="transmembrane region" description="Helical" evidence="2">
    <location>
        <begin position="97"/>
        <end position="117"/>
    </location>
</feature>
<keyword evidence="2" id="KW-0812">Transmembrane</keyword>
<sequence>MIDYLYPKHPHSQFAMPRQRKGKASSDDVPVVQPTEQSGMQKATKPLIEISEEEQWRLINESGVLKHVSRPGQQVSDAIGGEGGLEDVSFGEEVADMILYLIPVSFLLVMMDMLIHYQYSKRPTSGEMLDRLTSSVPILAIFIFYSKFA</sequence>
<keyword evidence="4" id="KW-1185">Reference proteome</keyword>
<keyword evidence="2" id="KW-0472">Membrane</keyword>
<accession>A0A8H5LNG5</accession>
<keyword evidence="2" id="KW-1133">Transmembrane helix</keyword>
<gene>
    <name evidence="3" type="ORF">D9756_000704</name>
</gene>
<comment type="caution">
    <text evidence="3">The sequence shown here is derived from an EMBL/GenBank/DDBJ whole genome shotgun (WGS) entry which is preliminary data.</text>
</comment>
<dbReference type="Proteomes" id="UP000559027">
    <property type="component" value="Unassembled WGS sequence"/>
</dbReference>
<reference evidence="3 4" key="1">
    <citation type="journal article" date="2020" name="ISME J.">
        <title>Uncovering the hidden diversity of litter-decomposition mechanisms in mushroom-forming fungi.</title>
        <authorList>
            <person name="Floudas D."/>
            <person name="Bentzer J."/>
            <person name="Ahren D."/>
            <person name="Johansson T."/>
            <person name="Persson P."/>
            <person name="Tunlid A."/>
        </authorList>
    </citation>
    <scope>NUCLEOTIDE SEQUENCE [LARGE SCALE GENOMIC DNA]</scope>
    <source>
        <strain evidence="3 4">CBS 146.42</strain>
    </source>
</reference>
<dbReference type="OrthoDB" id="5597489at2759"/>
<evidence type="ECO:0000313" key="3">
    <source>
        <dbReference type="EMBL" id="KAF5363666.1"/>
    </source>
</evidence>
<evidence type="ECO:0000256" key="1">
    <source>
        <dbReference type="SAM" id="MobiDB-lite"/>
    </source>
</evidence>
<organism evidence="3 4">
    <name type="scientific">Leucocoprinus leucothites</name>
    <dbReference type="NCBI Taxonomy" id="201217"/>
    <lineage>
        <taxon>Eukaryota</taxon>
        <taxon>Fungi</taxon>
        <taxon>Dikarya</taxon>
        <taxon>Basidiomycota</taxon>
        <taxon>Agaricomycotina</taxon>
        <taxon>Agaricomycetes</taxon>
        <taxon>Agaricomycetidae</taxon>
        <taxon>Agaricales</taxon>
        <taxon>Agaricineae</taxon>
        <taxon>Agaricaceae</taxon>
        <taxon>Leucocoprinus</taxon>
    </lineage>
</organism>
<evidence type="ECO:0000313" key="4">
    <source>
        <dbReference type="Proteomes" id="UP000559027"/>
    </source>
</evidence>
<dbReference type="AlphaFoldDB" id="A0A8H5LNG5"/>
<dbReference type="EMBL" id="JAACJO010000001">
    <property type="protein sequence ID" value="KAF5363666.1"/>
    <property type="molecule type" value="Genomic_DNA"/>
</dbReference>
<protein>
    <submittedName>
        <fullName evidence="3">Uncharacterized protein</fullName>
    </submittedName>
</protein>
<evidence type="ECO:0000256" key="2">
    <source>
        <dbReference type="SAM" id="Phobius"/>
    </source>
</evidence>
<proteinExistence type="predicted"/>